<name>A0A085GFU7_EWIA3</name>
<gene>
    <name evidence="2" type="ORF">GEAM_1490</name>
</gene>
<evidence type="ECO:0000313" key="2">
    <source>
        <dbReference type="EMBL" id="KFC82592.1"/>
    </source>
</evidence>
<dbReference type="Pfam" id="PF24875">
    <property type="entry name" value="DUF7736"/>
    <property type="match status" value="1"/>
</dbReference>
<dbReference type="AlphaFoldDB" id="A0A085GFU7"/>
<dbReference type="Proteomes" id="UP000028640">
    <property type="component" value="Unassembled WGS sequence"/>
</dbReference>
<organism evidence="2 3">
    <name type="scientific">Ewingella americana (strain ATCC 33852 / DSM 4580 / CCUG 14506 / JCM 5911 / LMG 7869 / NCTC 12157 / CDC 1468-78)</name>
    <dbReference type="NCBI Taxonomy" id="910964"/>
    <lineage>
        <taxon>Bacteria</taxon>
        <taxon>Pseudomonadati</taxon>
        <taxon>Pseudomonadota</taxon>
        <taxon>Gammaproteobacteria</taxon>
        <taxon>Enterobacterales</taxon>
        <taxon>Yersiniaceae</taxon>
        <taxon>Ewingella</taxon>
    </lineage>
</organism>
<dbReference type="STRING" id="910964.GEAM_1490"/>
<keyword evidence="3" id="KW-1185">Reference proteome</keyword>
<protein>
    <recommendedName>
        <fullName evidence="1">DUF7736 domain-containing protein</fullName>
    </recommendedName>
</protein>
<proteinExistence type="predicted"/>
<accession>A0A085GFU7</accession>
<sequence length="85" mass="9945">MNVLPMARYRQPEMKQGIEMQKLTQQQCVILTGFTGILHGEFEWFHADLEARLGREVQTSELGYPEFMDECKALYEEDFNGLMPE</sequence>
<comment type="caution">
    <text evidence="2">The sequence shown here is derived from an EMBL/GenBank/DDBJ whole genome shotgun (WGS) entry which is preliminary data.</text>
</comment>
<reference evidence="2 3" key="1">
    <citation type="submission" date="2014-05" db="EMBL/GenBank/DDBJ databases">
        <title>ATOL: Assembling a taxonomically balanced genome-scale reconstruction of the evolutionary history of the Enterobacteriaceae.</title>
        <authorList>
            <person name="Plunkett G.III."/>
            <person name="Neeno-Eckwall E.C."/>
            <person name="Glasner J.D."/>
            <person name="Perna N.T."/>
        </authorList>
    </citation>
    <scope>NUCLEOTIDE SEQUENCE [LARGE SCALE GENOMIC DNA]</scope>
    <source>
        <strain evidence="2 3">ATCC 33852</strain>
    </source>
</reference>
<dbReference type="EMBL" id="JMPJ01000040">
    <property type="protein sequence ID" value="KFC82592.1"/>
    <property type="molecule type" value="Genomic_DNA"/>
</dbReference>
<feature type="domain" description="DUF7736" evidence="1">
    <location>
        <begin position="26"/>
        <end position="84"/>
    </location>
</feature>
<dbReference type="eggNOG" id="ENOG503393K">
    <property type="taxonomic scope" value="Bacteria"/>
</dbReference>
<dbReference type="InterPro" id="IPR056638">
    <property type="entry name" value="DUF7736"/>
</dbReference>
<evidence type="ECO:0000313" key="3">
    <source>
        <dbReference type="Proteomes" id="UP000028640"/>
    </source>
</evidence>
<evidence type="ECO:0000259" key="1">
    <source>
        <dbReference type="Pfam" id="PF24875"/>
    </source>
</evidence>